<dbReference type="EMBL" id="LMWW01000008">
    <property type="protein sequence ID" value="KUN87305.1"/>
    <property type="molecule type" value="Genomic_DNA"/>
</dbReference>
<feature type="region of interest" description="Disordered" evidence="1">
    <location>
        <begin position="1"/>
        <end position="35"/>
    </location>
</feature>
<reference evidence="3 4" key="1">
    <citation type="submission" date="2015-10" db="EMBL/GenBank/DDBJ databases">
        <title>Draft genome sequence of Streptomyces griseoruber DSM 40281, type strain for the species Streptomyces griseoruber.</title>
        <authorList>
            <person name="Ruckert C."/>
            <person name="Winkler A."/>
            <person name="Kalinowski J."/>
            <person name="Kampfer P."/>
            <person name="Glaeser S."/>
        </authorList>
    </citation>
    <scope>NUCLEOTIDE SEQUENCE [LARGE SCALE GENOMIC DNA]</scope>
    <source>
        <strain evidence="3 4">DSM 40281</strain>
    </source>
</reference>
<dbReference type="Pfam" id="PF04149">
    <property type="entry name" value="DUF397"/>
    <property type="match status" value="1"/>
</dbReference>
<dbReference type="Proteomes" id="UP000052982">
    <property type="component" value="Unassembled WGS sequence"/>
</dbReference>
<gene>
    <name evidence="3" type="ORF">AQJ64_07555</name>
</gene>
<evidence type="ECO:0000256" key="1">
    <source>
        <dbReference type="SAM" id="MobiDB-lite"/>
    </source>
</evidence>
<organism evidence="3 4">
    <name type="scientific">Streptomyces griseoruber</name>
    <dbReference type="NCBI Taxonomy" id="1943"/>
    <lineage>
        <taxon>Bacteria</taxon>
        <taxon>Bacillati</taxon>
        <taxon>Actinomycetota</taxon>
        <taxon>Actinomycetes</taxon>
        <taxon>Kitasatosporales</taxon>
        <taxon>Streptomycetaceae</taxon>
        <taxon>Streptomyces</taxon>
    </lineage>
</organism>
<evidence type="ECO:0000313" key="4">
    <source>
        <dbReference type="Proteomes" id="UP000052982"/>
    </source>
</evidence>
<comment type="caution">
    <text evidence="3">The sequence shown here is derived from an EMBL/GenBank/DDBJ whole genome shotgun (WGS) entry which is preliminary data.</text>
</comment>
<evidence type="ECO:0000313" key="3">
    <source>
        <dbReference type="EMBL" id="KUN87305.1"/>
    </source>
</evidence>
<accession>A0A101T7J0</accession>
<evidence type="ECO:0000259" key="2">
    <source>
        <dbReference type="Pfam" id="PF04149"/>
    </source>
</evidence>
<feature type="domain" description="DUF397" evidence="2">
    <location>
        <begin position="17"/>
        <end position="68"/>
    </location>
</feature>
<sequence>MPFSVGAHAGSQGSLSTWRTSSYSGDQGGDGAEASAYSSTAVAVRDAKNPAGPILTLQPAVFSDFLSWAAAAATAAG</sequence>
<feature type="compositionally biased region" description="Polar residues" evidence="1">
    <location>
        <begin position="11"/>
        <end position="25"/>
    </location>
</feature>
<dbReference type="AlphaFoldDB" id="A0A101T7J0"/>
<proteinExistence type="predicted"/>
<dbReference type="InterPro" id="IPR007278">
    <property type="entry name" value="DUF397"/>
</dbReference>
<protein>
    <recommendedName>
        <fullName evidence="2">DUF397 domain-containing protein</fullName>
    </recommendedName>
</protein>
<name>A0A101T7J0_9ACTN</name>
<keyword evidence="4" id="KW-1185">Reference proteome</keyword>